<accession>A0ABX1HMF1</accession>
<evidence type="ECO:0000313" key="13">
    <source>
        <dbReference type="Proteomes" id="UP000717634"/>
    </source>
</evidence>
<protein>
    <submittedName>
        <fullName evidence="12">K+-transporting ATPase ATPase C chain</fullName>
    </submittedName>
</protein>
<evidence type="ECO:0000256" key="1">
    <source>
        <dbReference type="ARBA" id="ARBA00022448"/>
    </source>
</evidence>
<evidence type="ECO:0000256" key="6">
    <source>
        <dbReference type="ARBA" id="ARBA00022840"/>
    </source>
</evidence>
<dbReference type="RefSeq" id="WP_168673711.1">
    <property type="nucleotide sequence ID" value="NZ_JAAVTK010000007.1"/>
</dbReference>
<evidence type="ECO:0000256" key="7">
    <source>
        <dbReference type="ARBA" id="ARBA00022958"/>
    </source>
</evidence>
<sequence>MKTQLNFAFRLPIALLVLCCILGPVLAAAVAQAAPGAGVQISRNSPVAGLANGDRKFDAPGYFNSRPSATDYQAHASSGSTKGPSNPACLKTVHRRLTAFAQQRPTVPTGLVPAALLTASGAGSGPHLLPAGALVQVARVARVRGLPEAQVRALVARHVEKPLLAFFGPAKVNVWQLNRALDSLAVR</sequence>
<evidence type="ECO:0000256" key="5">
    <source>
        <dbReference type="ARBA" id="ARBA00022741"/>
    </source>
</evidence>
<keyword evidence="8" id="KW-1133">Transmembrane helix</keyword>
<keyword evidence="10" id="KW-0472">Membrane</keyword>
<evidence type="ECO:0000256" key="3">
    <source>
        <dbReference type="ARBA" id="ARBA00022538"/>
    </source>
</evidence>
<organism evidence="12 13">
    <name type="scientific">Hymenobacter artigasi</name>
    <dbReference type="NCBI Taxonomy" id="2719616"/>
    <lineage>
        <taxon>Bacteria</taxon>
        <taxon>Pseudomonadati</taxon>
        <taxon>Bacteroidota</taxon>
        <taxon>Cytophagia</taxon>
        <taxon>Cytophagales</taxon>
        <taxon>Hymenobacteraceae</taxon>
        <taxon>Hymenobacter</taxon>
    </lineage>
</organism>
<keyword evidence="5" id="KW-0547">Nucleotide-binding</keyword>
<dbReference type="PIRSF" id="PIRSF001296">
    <property type="entry name" value="K_ATPase_KdpC"/>
    <property type="match status" value="1"/>
</dbReference>
<keyword evidence="1" id="KW-0813">Transport</keyword>
<dbReference type="Proteomes" id="UP000717634">
    <property type="component" value="Unassembled WGS sequence"/>
</dbReference>
<gene>
    <name evidence="12" type="ORF">HBN54_002710</name>
</gene>
<evidence type="ECO:0000313" key="12">
    <source>
        <dbReference type="EMBL" id="NKI90111.1"/>
    </source>
</evidence>
<reference evidence="12 13" key="1">
    <citation type="submission" date="2020-03" db="EMBL/GenBank/DDBJ databases">
        <title>Genomic Encyclopedia of Type Strains, Phase IV (KMG-V): Genome sequencing to study the core and pangenomes of soil and plant-associated prokaryotes.</title>
        <authorList>
            <person name="Whitman W."/>
        </authorList>
    </citation>
    <scope>NUCLEOTIDE SEQUENCE [LARGE SCALE GENOMIC DNA]</scope>
    <source>
        <strain evidence="12 13">1B</strain>
    </source>
</reference>
<evidence type="ECO:0000256" key="4">
    <source>
        <dbReference type="ARBA" id="ARBA00022692"/>
    </source>
</evidence>
<feature type="chain" id="PRO_5046207126" evidence="11">
    <location>
        <begin position="34"/>
        <end position="187"/>
    </location>
</feature>
<name>A0ABX1HMF1_9BACT</name>
<evidence type="ECO:0000256" key="11">
    <source>
        <dbReference type="SAM" id="SignalP"/>
    </source>
</evidence>
<dbReference type="InterPro" id="IPR003820">
    <property type="entry name" value="KdpC"/>
</dbReference>
<evidence type="ECO:0000256" key="9">
    <source>
        <dbReference type="ARBA" id="ARBA00023065"/>
    </source>
</evidence>
<keyword evidence="6" id="KW-0067">ATP-binding</keyword>
<feature type="signal peptide" evidence="11">
    <location>
        <begin position="1"/>
        <end position="33"/>
    </location>
</feature>
<keyword evidence="2" id="KW-1003">Cell membrane</keyword>
<keyword evidence="7" id="KW-0630">Potassium</keyword>
<keyword evidence="4" id="KW-0812">Transmembrane</keyword>
<evidence type="ECO:0000256" key="2">
    <source>
        <dbReference type="ARBA" id="ARBA00022475"/>
    </source>
</evidence>
<comment type="caution">
    <text evidence="12">The sequence shown here is derived from an EMBL/GenBank/DDBJ whole genome shotgun (WGS) entry which is preliminary data.</text>
</comment>
<keyword evidence="13" id="KW-1185">Reference proteome</keyword>
<evidence type="ECO:0000256" key="8">
    <source>
        <dbReference type="ARBA" id="ARBA00022989"/>
    </source>
</evidence>
<keyword evidence="9" id="KW-0406">Ion transport</keyword>
<dbReference type="EMBL" id="JAAVTK010000007">
    <property type="protein sequence ID" value="NKI90111.1"/>
    <property type="molecule type" value="Genomic_DNA"/>
</dbReference>
<dbReference type="Pfam" id="PF02669">
    <property type="entry name" value="KdpC"/>
    <property type="match status" value="1"/>
</dbReference>
<proteinExistence type="predicted"/>
<dbReference type="PANTHER" id="PTHR30042:SF2">
    <property type="entry name" value="POTASSIUM-TRANSPORTING ATPASE KDPC SUBUNIT"/>
    <property type="match status" value="1"/>
</dbReference>
<keyword evidence="11" id="KW-0732">Signal</keyword>
<keyword evidence="3" id="KW-0633">Potassium transport</keyword>
<dbReference type="PANTHER" id="PTHR30042">
    <property type="entry name" value="POTASSIUM-TRANSPORTING ATPASE C CHAIN"/>
    <property type="match status" value="1"/>
</dbReference>
<evidence type="ECO:0000256" key="10">
    <source>
        <dbReference type="ARBA" id="ARBA00023136"/>
    </source>
</evidence>